<dbReference type="EC" id="2.4.1.1" evidence="6"/>
<evidence type="ECO:0000313" key="6">
    <source>
        <dbReference type="EMBL" id="VBB47928.1"/>
    </source>
</evidence>
<keyword evidence="6" id="KW-0808">Transferase</keyword>
<evidence type="ECO:0000256" key="4">
    <source>
        <dbReference type="PIRSR" id="PIRSR000460-1"/>
    </source>
</evidence>
<feature type="domain" description="DUF3417" evidence="5">
    <location>
        <begin position="14"/>
        <end position="121"/>
    </location>
</feature>
<dbReference type="AlphaFoldDB" id="A0A653AIR2"/>
<evidence type="ECO:0000259" key="5">
    <source>
        <dbReference type="Pfam" id="PF11897"/>
    </source>
</evidence>
<dbReference type="Pfam" id="PF00343">
    <property type="entry name" value="Phosphorylase"/>
    <property type="match status" value="1"/>
</dbReference>
<dbReference type="EMBL" id="UPXX01000032">
    <property type="protein sequence ID" value="VBB47928.1"/>
    <property type="molecule type" value="Genomic_DNA"/>
</dbReference>
<dbReference type="GO" id="GO:0005975">
    <property type="term" value="P:carbohydrate metabolic process"/>
    <property type="evidence" value="ECO:0007669"/>
    <property type="project" value="InterPro"/>
</dbReference>
<dbReference type="PIRSF" id="PIRSF000460">
    <property type="entry name" value="Pprylas_GlgP"/>
    <property type="match status" value="1"/>
</dbReference>
<organism evidence="6">
    <name type="scientific">Uncultured Desulfatiglans sp</name>
    <dbReference type="NCBI Taxonomy" id="1748965"/>
    <lineage>
        <taxon>Bacteria</taxon>
        <taxon>Pseudomonadati</taxon>
        <taxon>Thermodesulfobacteriota</taxon>
        <taxon>Desulfobacteria</taxon>
        <taxon>Desulfatiglandales</taxon>
        <taxon>Desulfatiglandaceae</taxon>
        <taxon>Desulfatiglans</taxon>
        <taxon>environmental samples</taxon>
    </lineage>
</organism>
<comment type="catalytic activity">
    <reaction evidence="1">
        <text>[(1-&gt;4)-alpha-D-glucosyl](n) + phosphate = [(1-&gt;4)-alpha-D-glucosyl](n-1) + alpha-D-glucose 1-phosphate</text>
        <dbReference type="Rhea" id="RHEA:41732"/>
        <dbReference type="Rhea" id="RHEA-COMP:9584"/>
        <dbReference type="Rhea" id="RHEA-COMP:9586"/>
        <dbReference type="ChEBI" id="CHEBI:15444"/>
        <dbReference type="ChEBI" id="CHEBI:43474"/>
        <dbReference type="ChEBI" id="CHEBI:58601"/>
        <dbReference type="EC" id="2.4.1.1"/>
    </reaction>
</comment>
<proteinExistence type="inferred from homology"/>
<dbReference type="PANTHER" id="PTHR42655">
    <property type="entry name" value="GLYCOGEN PHOSPHORYLASE"/>
    <property type="match status" value="1"/>
</dbReference>
<keyword evidence="4" id="KW-0663">Pyridoxal phosphate</keyword>
<dbReference type="GO" id="GO:0008184">
    <property type="term" value="F:glycogen phosphorylase activity"/>
    <property type="evidence" value="ECO:0007669"/>
    <property type="project" value="InterPro"/>
</dbReference>
<name>A0A653AIR2_UNCDX</name>
<evidence type="ECO:0000256" key="2">
    <source>
        <dbReference type="ARBA" id="ARBA00006047"/>
    </source>
</evidence>
<dbReference type="Gene3D" id="3.40.50.2000">
    <property type="entry name" value="Glycogen Phosphorylase B"/>
    <property type="match status" value="3"/>
</dbReference>
<dbReference type="InterPro" id="IPR024517">
    <property type="entry name" value="Glycogen_phosphorylase_DUF3417"/>
</dbReference>
<feature type="modified residue" description="N6-(pyridoxal phosphate)lysine" evidence="4">
    <location>
        <position position="607"/>
    </location>
</feature>
<dbReference type="GO" id="GO:0030170">
    <property type="term" value="F:pyridoxal phosphate binding"/>
    <property type="evidence" value="ECO:0007669"/>
    <property type="project" value="InterPro"/>
</dbReference>
<sequence>MRPKIKYQVVPRFPDKLESLRRLAYNICFSWKDDIRGIFQRIDPALWRFCGENPVLMLGLVSQDRLEELARDQGFVAQLERVSGDFERYLSQPRVQAMDYSAEGPVQVAYFSAEFGLAVCLPIYSGGLGVLAGDHLKSASDLNLPLVAIGLLYQEGYFSQYLSSDGWQMETYPVNDFGNIPIKRVFDAENRPVNVTVQFKGQPVDVAVWRADVGRVPLYLLDTNLETNAPDVRQTTAQLYGGDREMRIRQEIVLGIGGVRALKALGIEPTVIHMNEGHSAFSALERINILRREHGLTFDAAREVVLASSVFTTHTPVPAGNDVFDPELVRAYFEEYTKELGLNFKVLLGYGRLDPRDNAEPFGMTTLALRLSAYSNGVSRLHGRVARQMWQRVWPHNPVEDIPIDHITNGIHVPTWISEEMGFLLDRYFGPNWPEERDNERVWSQVEQIPATELWRTHERSRERLVGFTRRRLAEQLKRRGASEAEVLRTAEILTPDALTIGFARRFATYKRATLLFRDPDRLARILNDPERPVQIIIAGKAHPQDNAGKEFIKRIIHLSRQERFRKRIVFLEDYNMHVAQHLVSGSDVWLNTPRRPLEACGTSGMKALANGSLNLSVLDGWWDEGYHPSFGWAIGHGEVYTDYEAQDDIESRDLYNLLEKEVIPIFYHRGDDGIPRAWVEKMRSGLRRLVPVFNAHRMVQDYLNRFYVPCSKRHTELIESDFAGAKDLAVWRQKLMTGWHEVAVEEVLSADGREMKVGDFIEVSSRIRLGSLSPEDVTVEAYYGKLDHNGEFAERQTIPLDVAETQGDRYVYSGRIAADGTGRFGYTVRVTPSMNRLENRFVFGLVSWA</sequence>
<gene>
    <name evidence="6" type="primary">glgP</name>
    <name evidence="6" type="ORF">TRIP_B50723</name>
</gene>
<dbReference type="PANTHER" id="PTHR42655:SF1">
    <property type="entry name" value="GLYCOGEN PHOSPHORYLASE"/>
    <property type="match status" value="1"/>
</dbReference>
<evidence type="ECO:0000256" key="1">
    <source>
        <dbReference type="ARBA" id="ARBA00001275"/>
    </source>
</evidence>
<dbReference type="SUPFAM" id="SSF53756">
    <property type="entry name" value="UDP-Glycosyltransferase/glycogen phosphorylase"/>
    <property type="match status" value="1"/>
</dbReference>
<dbReference type="NCBIfam" id="TIGR02094">
    <property type="entry name" value="more_P_ylases"/>
    <property type="match status" value="1"/>
</dbReference>
<dbReference type="InterPro" id="IPR000811">
    <property type="entry name" value="Glyco_trans_35"/>
</dbReference>
<comment type="similarity">
    <text evidence="2">Belongs to the glycogen phosphorylase family.</text>
</comment>
<dbReference type="InterPro" id="IPR052182">
    <property type="entry name" value="Glycogen/Maltodextrin_Phosph"/>
</dbReference>
<keyword evidence="6" id="KW-0328">Glycosyltransferase</keyword>
<accession>A0A653AIR2</accession>
<reference evidence="6" key="1">
    <citation type="submission" date="2018-07" db="EMBL/GenBank/DDBJ databases">
        <authorList>
            <consortium name="Genoscope - CEA"/>
            <person name="William W."/>
        </authorList>
    </citation>
    <scope>NUCLEOTIDE SEQUENCE</scope>
    <source>
        <strain evidence="6">IK1</strain>
    </source>
</reference>
<evidence type="ECO:0000256" key="3">
    <source>
        <dbReference type="ARBA" id="ARBA00022533"/>
    </source>
</evidence>
<dbReference type="InterPro" id="IPR011834">
    <property type="entry name" value="Agluc_phsphrylas"/>
</dbReference>
<protein>
    <submittedName>
        <fullName evidence="6">Glycogen phosphorylase</fullName>
        <ecNumber evidence="6">2.4.1.1</ecNumber>
    </submittedName>
</protein>
<dbReference type="Pfam" id="PF11897">
    <property type="entry name" value="DUF3417"/>
    <property type="match status" value="1"/>
</dbReference>
<keyword evidence="3" id="KW-0021">Allosteric enzyme</keyword>